<evidence type="ECO:0000256" key="1">
    <source>
        <dbReference type="SAM" id="MobiDB-lite"/>
    </source>
</evidence>
<dbReference type="InterPro" id="IPR017930">
    <property type="entry name" value="Myb_dom"/>
</dbReference>
<evidence type="ECO:0000259" key="3">
    <source>
        <dbReference type="PROSITE" id="PS51294"/>
    </source>
</evidence>
<evidence type="ECO:0000313" key="5">
    <source>
        <dbReference type="Proteomes" id="UP001491310"/>
    </source>
</evidence>
<reference evidence="4 5" key="1">
    <citation type="journal article" date="2024" name="Nat. Commun.">
        <title>Phylogenomics reveals the evolutionary origins of lichenization in chlorophyte algae.</title>
        <authorList>
            <person name="Puginier C."/>
            <person name="Libourel C."/>
            <person name="Otte J."/>
            <person name="Skaloud P."/>
            <person name="Haon M."/>
            <person name="Grisel S."/>
            <person name="Petersen M."/>
            <person name="Berrin J.G."/>
            <person name="Delaux P.M."/>
            <person name="Dal Grande F."/>
            <person name="Keller J."/>
        </authorList>
    </citation>
    <scope>NUCLEOTIDE SEQUENCE [LARGE SCALE GENOMIC DNA]</scope>
    <source>
        <strain evidence="4 5">SAG 216-7</strain>
    </source>
</reference>
<dbReference type="PROSITE" id="PS50090">
    <property type="entry name" value="MYB_LIKE"/>
    <property type="match status" value="1"/>
</dbReference>
<dbReference type="Gene3D" id="1.10.246.220">
    <property type="match status" value="1"/>
</dbReference>
<dbReference type="PANTHER" id="PTHR46993:SF6">
    <property type="entry name" value="MYB TRANSCRIPTION FACTOR"/>
    <property type="match status" value="1"/>
</dbReference>
<name>A0ABR2YQW1_9CHLO</name>
<feature type="region of interest" description="Disordered" evidence="1">
    <location>
        <begin position="291"/>
        <end position="351"/>
    </location>
</feature>
<proteinExistence type="predicted"/>
<evidence type="ECO:0008006" key="6">
    <source>
        <dbReference type="Google" id="ProtNLM"/>
    </source>
</evidence>
<dbReference type="CDD" id="cd11660">
    <property type="entry name" value="SANT_TRF"/>
    <property type="match status" value="1"/>
</dbReference>
<dbReference type="SMART" id="SM00717">
    <property type="entry name" value="SANT"/>
    <property type="match status" value="1"/>
</dbReference>
<protein>
    <recommendedName>
        <fullName evidence="6">Myb-like domain-containing protein</fullName>
    </recommendedName>
</protein>
<feature type="domain" description="HTH myb-type" evidence="3">
    <location>
        <begin position="344"/>
        <end position="403"/>
    </location>
</feature>
<dbReference type="SUPFAM" id="SSF46689">
    <property type="entry name" value="Homeodomain-like"/>
    <property type="match status" value="1"/>
</dbReference>
<dbReference type="PANTHER" id="PTHR46993">
    <property type="entry name" value="MYB TRANSCRIPTION FACTOR"/>
    <property type="match status" value="1"/>
</dbReference>
<dbReference type="EMBL" id="JALJOT010000007">
    <property type="protein sequence ID" value="KAK9908976.1"/>
    <property type="molecule type" value="Genomic_DNA"/>
</dbReference>
<accession>A0ABR2YQW1</accession>
<feature type="domain" description="Myb-like" evidence="2">
    <location>
        <begin position="344"/>
        <end position="399"/>
    </location>
</feature>
<organism evidence="4 5">
    <name type="scientific">Coccomyxa subellipsoidea</name>
    <dbReference type="NCBI Taxonomy" id="248742"/>
    <lineage>
        <taxon>Eukaryota</taxon>
        <taxon>Viridiplantae</taxon>
        <taxon>Chlorophyta</taxon>
        <taxon>core chlorophytes</taxon>
        <taxon>Trebouxiophyceae</taxon>
        <taxon>Trebouxiophyceae incertae sedis</taxon>
        <taxon>Coccomyxaceae</taxon>
        <taxon>Coccomyxa</taxon>
    </lineage>
</organism>
<sequence length="501" mass="53117">MAGKAEQWVLEFLLDRDSLSETVVRELYEHLGMGADALSKTIQVRLLLRVLREHAANISDGTLNALNCLAANSSDNKADYSPFADLSKLLPSLDLYLQVKTELVLQSLRGGGLDTLLHSGNPKELLDRYFPPPQDGLQNAPEAQRRDELVIGLLTPASAQGLLDKYPPGHVEATMLKYVAEGRAAMGQPILKVMEAQYAQGLLHPTISSAHPQGAYGNFSAGPKKRQRHSATSNAEVAAATTIADLQAASKGLQNKGGADPFPAAMQAAGGQGSFAAALNVVDHGAGPSMTPGMPDGSGRTVGWDSPDPNQVTPGASMGMLGPNGEPLTDGSMGKSPKNRTGGGKRRRNGRWAEHETNTLIELVRQWGKGKWKKILEEGAAAFNNRSQVDLKDKWRNLERQGVVQASDGVLAAGAGMLTPEQQQQAQQQQPMVDAAALMAQDGGAMMQVQDPAAVAAAAAAAHAHAQAVGQPEQMMHHVEGGMPPHMPGRLPMFLCFCGVL</sequence>
<gene>
    <name evidence="4" type="ORF">WJX75_005488</name>
</gene>
<dbReference type="PROSITE" id="PS51294">
    <property type="entry name" value="HTH_MYB"/>
    <property type="match status" value="1"/>
</dbReference>
<dbReference type="Proteomes" id="UP001491310">
    <property type="component" value="Unassembled WGS sequence"/>
</dbReference>
<dbReference type="Pfam" id="PF00249">
    <property type="entry name" value="Myb_DNA-binding"/>
    <property type="match status" value="1"/>
</dbReference>
<comment type="caution">
    <text evidence="4">The sequence shown here is derived from an EMBL/GenBank/DDBJ whole genome shotgun (WGS) entry which is preliminary data.</text>
</comment>
<dbReference type="InterPro" id="IPR009057">
    <property type="entry name" value="Homeodomain-like_sf"/>
</dbReference>
<evidence type="ECO:0000259" key="2">
    <source>
        <dbReference type="PROSITE" id="PS50090"/>
    </source>
</evidence>
<dbReference type="InterPro" id="IPR001005">
    <property type="entry name" value="SANT/Myb"/>
</dbReference>
<evidence type="ECO:0000313" key="4">
    <source>
        <dbReference type="EMBL" id="KAK9908976.1"/>
    </source>
</evidence>
<keyword evidence="5" id="KW-1185">Reference proteome</keyword>